<dbReference type="RefSeq" id="WP_137637616.1">
    <property type="nucleotide sequence ID" value="NZ_BJDN01000010.1"/>
</dbReference>
<sequence>MKVKTVILGWLFMMTLLGGSTLSQGAVITSQAQTSFVTATKNTPTVTKPRLPYQSSRQEVQTNQYQQSVLPQTSERSGRSLSLVGILILVSLASIKLQTKFKQHQSIEE</sequence>
<evidence type="ECO:0000313" key="5">
    <source>
        <dbReference type="Proteomes" id="UP001597104"/>
    </source>
</evidence>
<evidence type="ECO:0000256" key="3">
    <source>
        <dbReference type="SAM" id="SignalP"/>
    </source>
</evidence>
<feature type="chain" id="PRO_5045850851" evidence="3">
    <location>
        <begin position="26"/>
        <end position="109"/>
    </location>
</feature>
<gene>
    <name evidence="4" type="ORF">ACFQZ7_07455</name>
</gene>
<proteinExistence type="predicted"/>
<protein>
    <submittedName>
        <fullName evidence="4">LPXTG cell wall anchor domain-containing protein</fullName>
    </submittedName>
</protein>
<evidence type="ECO:0000313" key="4">
    <source>
        <dbReference type="EMBL" id="MFD0897574.1"/>
    </source>
</evidence>
<keyword evidence="5" id="KW-1185">Reference proteome</keyword>
<comment type="caution">
    <text evidence="4">The sequence shown here is derived from an EMBL/GenBank/DDBJ whole genome shotgun (WGS) entry which is preliminary data.</text>
</comment>
<keyword evidence="3" id="KW-0732">Signal</keyword>
<keyword evidence="2" id="KW-0472">Membrane</keyword>
<organism evidence="4 5">
    <name type="scientific">Loigolactobacillus binensis</name>
    <dbReference type="NCBI Taxonomy" id="2559922"/>
    <lineage>
        <taxon>Bacteria</taxon>
        <taxon>Bacillati</taxon>
        <taxon>Bacillota</taxon>
        <taxon>Bacilli</taxon>
        <taxon>Lactobacillales</taxon>
        <taxon>Lactobacillaceae</taxon>
        <taxon>Loigolactobacillus</taxon>
    </lineage>
</organism>
<feature type="signal peptide" evidence="3">
    <location>
        <begin position="1"/>
        <end position="25"/>
    </location>
</feature>
<dbReference type="NCBIfam" id="TIGR01167">
    <property type="entry name" value="LPXTG_anchor"/>
    <property type="match status" value="1"/>
</dbReference>
<evidence type="ECO:0000256" key="1">
    <source>
        <dbReference type="SAM" id="MobiDB-lite"/>
    </source>
</evidence>
<reference evidence="5" key="1">
    <citation type="journal article" date="2019" name="Int. J. Syst. Evol. Microbiol.">
        <title>The Global Catalogue of Microorganisms (GCM) 10K type strain sequencing project: providing services to taxonomists for standard genome sequencing and annotation.</title>
        <authorList>
            <consortium name="The Broad Institute Genomics Platform"/>
            <consortium name="The Broad Institute Genome Sequencing Center for Infectious Disease"/>
            <person name="Wu L."/>
            <person name="Ma J."/>
        </authorList>
    </citation>
    <scope>NUCLEOTIDE SEQUENCE [LARGE SCALE GENOMIC DNA]</scope>
    <source>
        <strain evidence="5">CCM 8925</strain>
    </source>
</reference>
<dbReference type="Proteomes" id="UP001597104">
    <property type="component" value="Unassembled WGS sequence"/>
</dbReference>
<accession>A0ABW3EB76</accession>
<feature type="compositionally biased region" description="Polar residues" evidence="1">
    <location>
        <begin position="53"/>
        <end position="75"/>
    </location>
</feature>
<name>A0ABW3EB76_9LACO</name>
<keyword evidence="2" id="KW-1133">Transmembrane helix</keyword>
<evidence type="ECO:0000256" key="2">
    <source>
        <dbReference type="SAM" id="Phobius"/>
    </source>
</evidence>
<dbReference type="EMBL" id="JBHTIO010000037">
    <property type="protein sequence ID" value="MFD0897574.1"/>
    <property type="molecule type" value="Genomic_DNA"/>
</dbReference>
<keyword evidence="2" id="KW-0812">Transmembrane</keyword>
<feature type="transmembrane region" description="Helical" evidence="2">
    <location>
        <begin position="80"/>
        <end position="97"/>
    </location>
</feature>
<feature type="region of interest" description="Disordered" evidence="1">
    <location>
        <begin position="47"/>
        <end position="76"/>
    </location>
</feature>